<evidence type="ECO:0000256" key="1">
    <source>
        <dbReference type="ARBA" id="ARBA00022490"/>
    </source>
</evidence>
<sequence>MAPAPKNNALPKPDEQTVDSILRPSGWDDYIGQDNVKRNLKIILDAARMRGEAVDHLLFYGQAGLGKTTLANLVAKEMNLPIRITTGPAIEKMGDLAAVLSNLEDKDILFIDEIHRLNKIVEEVLYPAMESRKLHIVIGKGAGARTISLDLPAFTLIGATTRMNLLSEPLRSRFGATFRLDYYNHPDIEAILARSAKILGVKATPGAIAVLARASRFTPRIANRLLKRARDYVEVHKLKEITEDVARKTLEVLEVDPLGLEVHDRMILETIIDKFGGGPVGVNTIAASLNEDRDVVENVYEPYLMKLGLIRRTSAGRVAEPLAFEHLKRPPTGEAGKPGKSLF</sequence>
<evidence type="ECO:0000256" key="6">
    <source>
        <dbReference type="ARBA" id="ARBA00023125"/>
    </source>
</evidence>
<dbReference type="HAMAP" id="MF_00016">
    <property type="entry name" value="DNA_HJ_migration_RuvB"/>
    <property type="match status" value="1"/>
</dbReference>
<dbReference type="EMBL" id="MHIY01000025">
    <property type="protein sequence ID" value="OGY59387.1"/>
    <property type="molecule type" value="Genomic_DNA"/>
</dbReference>
<dbReference type="InterPro" id="IPR027417">
    <property type="entry name" value="P-loop_NTPase"/>
</dbReference>
<comment type="subunit">
    <text evidence="9">Homohexamer. Forms an RuvA(8)-RuvB(12)-Holliday junction (HJ) complex. HJ DNA is sandwiched between 2 RuvA tetramers; dsDNA enters through RuvA and exits via RuvB. An RuvB hexamer assembles on each DNA strand where it exits the tetramer. Each RuvB hexamer is contacted by two RuvA subunits (via domain III) on 2 adjacent RuvB subunits; this complex drives branch migration. In the full resolvosome a probable DNA-RuvA(4)-RuvB(12)-RuvC(2) complex forms which resolves the HJ.</text>
</comment>
<evidence type="ECO:0000256" key="5">
    <source>
        <dbReference type="ARBA" id="ARBA00022840"/>
    </source>
</evidence>
<dbReference type="InterPro" id="IPR008824">
    <property type="entry name" value="RuvB-like_N"/>
</dbReference>
<feature type="binding site" evidence="9">
    <location>
        <position position="173"/>
    </location>
    <ligand>
        <name>ATP</name>
        <dbReference type="ChEBI" id="CHEBI:30616"/>
    </ligand>
</feature>
<dbReference type="PANTHER" id="PTHR42848">
    <property type="match status" value="1"/>
</dbReference>
<dbReference type="NCBIfam" id="NF000868">
    <property type="entry name" value="PRK00080.1"/>
    <property type="match status" value="1"/>
</dbReference>
<keyword evidence="4 9" id="KW-0378">Hydrolase</keyword>
<dbReference type="InterPro" id="IPR036388">
    <property type="entry name" value="WH-like_DNA-bd_sf"/>
</dbReference>
<feature type="binding site" evidence="9">
    <location>
        <position position="22"/>
    </location>
    <ligand>
        <name>ATP</name>
        <dbReference type="ChEBI" id="CHEBI:30616"/>
    </ligand>
</feature>
<dbReference type="Proteomes" id="UP000178744">
    <property type="component" value="Unassembled WGS sequence"/>
</dbReference>
<dbReference type="Pfam" id="PF05491">
    <property type="entry name" value="WHD_RuvB"/>
    <property type="match status" value="1"/>
</dbReference>
<feature type="binding site" evidence="9">
    <location>
        <position position="312"/>
    </location>
    <ligand>
        <name>DNA</name>
        <dbReference type="ChEBI" id="CHEBI:16991"/>
    </ligand>
</feature>
<feature type="binding site" evidence="9">
    <location>
        <position position="67"/>
    </location>
    <ligand>
        <name>ATP</name>
        <dbReference type="ChEBI" id="CHEBI:30616"/>
    </ligand>
</feature>
<dbReference type="AlphaFoldDB" id="A0A1G1Z6U1"/>
<dbReference type="Gene3D" id="3.40.50.300">
    <property type="entry name" value="P-loop containing nucleotide triphosphate hydrolases"/>
    <property type="match status" value="1"/>
</dbReference>
<keyword evidence="6 9" id="KW-0238">DNA-binding</keyword>
<feature type="region of interest" description="Small ATPAse domain (RuvB-S)" evidence="9">
    <location>
        <begin position="184"/>
        <end position="254"/>
    </location>
</feature>
<evidence type="ECO:0000256" key="3">
    <source>
        <dbReference type="ARBA" id="ARBA00022763"/>
    </source>
</evidence>
<feature type="binding site" evidence="9">
    <location>
        <position position="183"/>
    </location>
    <ligand>
        <name>ATP</name>
        <dbReference type="ChEBI" id="CHEBI:30616"/>
    </ligand>
</feature>
<dbReference type="GO" id="GO:0006281">
    <property type="term" value="P:DNA repair"/>
    <property type="evidence" value="ECO:0007669"/>
    <property type="project" value="UniProtKB-UniRule"/>
</dbReference>
<dbReference type="InterPro" id="IPR004605">
    <property type="entry name" value="DNA_helicase_Holl-junc_RuvB"/>
</dbReference>
<evidence type="ECO:0000256" key="2">
    <source>
        <dbReference type="ARBA" id="ARBA00022741"/>
    </source>
</evidence>
<dbReference type="GO" id="GO:0016887">
    <property type="term" value="F:ATP hydrolysis activity"/>
    <property type="evidence" value="ECO:0007669"/>
    <property type="project" value="RHEA"/>
</dbReference>
<name>A0A1G1Z6U1_9BACT</name>
<dbReference type="EC" id="3.6.4.-" evidence="9"/>
<comment type="function">
    <text evidence="9">The RuvA-RuvB-RuvC complex processes Holliday junction (HJ) DNA during genetic recombination and DNA repair, while the RuvA-RuvB complex plays an important role in the rescue of blocked DNA replication forks via replication fork reversal (RFR). RuvA specifically binds to HJ cruciform DNA, conferring on it an open structure. The RuvB hexamer acts as an ATP-dependent pump, pulling dsDNA into and through the RuvAB complex. RuvB forms 2 homohexamers on either side of HJ DNA bound by 1 or 2 RuvA tetramers; 4 subunits per hexamer contact DNA at a time. Coordinated motions by a converter formed by DNA-disengaged RuvB subunits stimulates ATP hydrolysis and nucleotide exchange. Immobilization of the converter enables RuvB to convert the ATP-contained energy into a lever motion, pulling 2 nucleotides of DNA out of the RuvA tetramer per ATP hydrolyzed, thus driving DNA branch migration. The RuvB motors rotate together with the DNA substrate, which together with the progressing nucleotide cycle form the mechanistic basis for DNA recombination by continuous HJ branch migration. Branch migration allows RuvC to scan DNA until it finds its consensus sequence, where it cleaves and resolves cruciform DNA.</text>
</comment>
<dbReference type="STRING" id="1797690.A3B23_03805"/>
<feature type="binding site" evidence="9">
    <location>
        <position position="23"/>
    </location>
    <ligand>
        <name>ATP</name>
        <dbReference type="ChEBI" id="CHEBI:30616"/>
    </ligand>
</feature>
<dbReference type="GO" id="GO:0005524">
    <property type="term" value="F:ATP binding"/>
    <property type="evidence" value="ECO:0007669"/>
    <property type="project" value="UniProtKB-UniRule"/>
</dbReference>
<keyword evidence="8 9" id="KW-0234">DNA repair</keyword>
<accession>A0A1G1Z6U1</accession>
<dbReference type="InterPro" id="IPR003593">
    <property type="entry name" value="AAA+_ATPase"/>
</dbReference>
<feature type="binding site" evidence="9">
    <location>
        <position position="64"/>
    </location>
    <ligand>
        <name>ATP</name>
        <dbReference type="ChEBI" id="CHEBI:30616"/>
    </ligand>
</feature>
<dbReference type="PANTHER" id="PTHR42848:SF1">
    <property type="entry name" value="HOLLIDAY JUNCTION BRANCH MIGRATION COMPLEX SUBUNIT RUVB"/>
    <property type="match status" value="1"/>
</dbReference>
<feature type="binding site" evidence="9">
    <location>
        <position position="293"/>
    </location>
    <ligand>
        <name>DNA</name>
        <dbReference type="ChEBI" id="CHEBI:16991"/>
    </ligand>
</feature>
<dbReference type="NCBIfam" id="TIGR00635">
    <property type="entry name" value="ruvB"/>
    <property type="match status" value="1"/>
</dbReference>
<dbReference type="Pfam" id="PF05496">
    <property type="entry name" value="RuvB_N"/>
    <property type="match status" value="1"/>
</dbReference>
<dbReference type="InterPro" id="IPR036390">
    <property type="entry name" value="WH_DNA-bd_sf"/>
</dbReference>
<dbReference type="SUPFAM" id="SSF46785">
    <property type="entry name" value="Winged helix' DNA-binding domain"/>
    <property type="match status" value="1"/>
</dbReference>
<dbReference type="GO" id="GO:0000400">
    <property type="term" value="F:four-way junction DNA binding"/>
    <property type="evidence" value="ECO:0007669"/>
    <property type="project" value="UniProtKB-UniRule"/>
</dbReference>
<evidence type="ECO:0000313" key="12">
    <source>
        <dbReference type="Proteomes" id="UP000178744"/>
    </source>
</evidence>
<feature type="binding site" evidence="9">
    <location>
        <position position="68"/>
    </location>
    <ligand>
        <name>Mg(2+)</name>
        <dbReference type="ChEBI" id="CHEBI:18420"/>
    </ligand>
</feature>
<comment type="caution">
    <text evidence="9">Lacks conserved residue(s) required for the propagation of feature annotation.</text>
</comment>
<keyword evidence="11" id="KW-0347">Helicase</keyword>
<dbReference type="GO" id="GO:0005737">
    <property type="term" value="C:cytoplasm"/>
    <property type="evidence" value="ECO:0007669"/>
    <property type="project" value="UniProtKB-SubCell"/>
</dbReference>
<comment type="catalytic activity">
    <reaction evidence="9">
        <text>ATP + H2O = ADP + phosphate + H(+)</text>
        <dbReference type="Rhea" id="RHEA:13065"/>
        <dbReference type="ChEBI" id="CHEBI:15377"/>
        <dbReference type="ChEBI" id="CHEBI:15378"/>
        <dbReference type="ChEBI" id="CHEBI:30616"/>
        <dbReference type="ChEBI" id="CHEBI:43474"/>
        <dbReference type="ChEBI" id="CHEBI:456216"/>
    </reaction>
</comment>
<keyword evidence="5 9" id="KW-0067">ATP-binding</keyword>
<feature type="binding site" evidence="9">
    <location>
        <position position="220"/>
    </location>
    <ligand>
        <name>ATP</name>
        <dbReference type="ChEBI" id="CHEBI:30616"/>
    </ligand>
</feature>
<dbReference type="Gene3D" id="1.10.10.10">
    <property type="entry name" value="Winged helix-like DNA-binding domain superfamily/Winged helix DNA-binding domain"/>
    <property type="match status" value="1"/>
</dbReference>
<dbReference type="Pfam" id="PF17864">
    <property type="entry name" value="AAA_lid_4"/>
    <property type="match status" value="1"/>
</dbReference>
<comment type="domain">
    <text evidence="9">Has 3 domains, the large (RuvB-L) and small ATPase (RuvB-S) domains and the C-terminal head (RuvB-H) domain. The head domain binds DNA, while the ATPase domains jointly bind ATP, ADP or are empty depending on the state of the subunit in the translocation cycle. During a single DNA translocation step the structure of each domain remains the same, but their relative positions change.</text>
</comment>
<feature type="region of interest" description="Head domain (RuvB-H)" evidence="9">
    <location>
        <begin position="257"/>
        <end position="343"/>
    </location>
</feature>
<reference evidence="11 12" key="1">
    <citation type="journal article" date="2016" name="Nat. Commun.">
        <title>Thousands of microbial genomes shed light on interconnected biogeochemical processes in an aquifer system.</title>
        <authorList>
            <person name="Anantharaman K."/>
            <person name="Brown C.T."/>
            <person name="Hug L.A."/>
            <person name="Sharon I."/>
            <person name="Castelle C.J."/>
            <person name="Probst A.J."/>
            <person name="Thomas B.C."/>
            <person name="Singh A."/>
            <person name="Wilkins M.J."/>
            <person name="Karaoz U."/>
            <person name="Brodie E.L."/>
            <person name="Williams K.H."/>
            <person name="Hubbard S.S."/>
            <person name="Banfield J.F."/>
        </authorList>
    </citation>
    <scope>NUCLEOTIDE SEQUENCE [LARGE SCALE GENOMIC DNA]</scope>
</reference>
<gene>
    <name evidence="9" type="primary">ruvB</name>
    <name evidence="11" type="ORF">A3B23_03805</name>
</gene>
<organism evidence="11 12">
    <name type="scientific">Candidatus Colwellbacteria bacterium RIFCSPLOWO2_01_FULL_48_10</name>
    <dbReference type="NCBI Taxonomy" id="1797690"/>
    <lineage>
        <taxon>Bacteria</taxon>
        <taxon>Candidatus Colwelliibacteriota</taxon>
    </lineage>
</organism>
<keyword evidence="2 9" id="KW-0547">Nucleotide-binding</keyword>
<evidence type="ECO:0000259" key="10">
    <source>
        <dbReference type="SMART" id="SM00382"/>
    </source>
</evidence>
<dbReference type="CDD" id="cd00009">
    <property type="entry name" value="AAA"/>
    <property type="match status" value="1"/>
</dbReference>
<feature type="domain" description="AAA+ ATPase" evidence="10">
    <location>
        <begin position="53"/>
        <end position="184"/>
    </location>
</feature>
<feature type="binding site" evidence="9">
    <location>
        <position position="317"/>
    </location>
    <ligand>
        <name>DNA</name>
        <dbReference type="ChEBI" id="CHEBI:16991"/>
    </ligand>
</feature>
<dbReference type="SUPFAM" id="SSF52540">
    <property type="entry name" value="P-loop containing nucleoside triphosphate hydrolases"/>
    <property type="match status" value="1"/>
</dbReference>
<evidence type="ECO:0000256" key="4">
    <source>
        <dbReference type="ARBA" id="ARBA00022801"/>
    </source>
</evidence>
<dbReference type="GO" id="GO:0006310">
    <property type="term" value="P:DNA recombination"/>
    <property type="evidence" value="ECO:0007669"/>
    <property type="project" value="UniProtKB-UniRule"/>
</dbReference>
<keyword evidence="3 9" id="KW-0227">DNA damage</keyword>
<dbReference type="GO" id="GO:0048476">
    <property type="term" value="C:Holliday junction resolvase complex"/>
    <property type="evidence" value="ECO:0007669"/>
    <property type="project" value="UniProtKB-UniRule"/>
</dbReference>
<comment type="similarity">
    <text evidence="9">Belongs to the RuvB family.</text>
</comment>
<keyword evidence="7 9" id="KW-0233">DNA recombination</keyword>
<dbReference type="GO" id="GO:0009378">
    <property type="term" value="F:four-way junction helicase activity"/>
    <property type="evidence" value="ECO:0007669"/>
    <property type="project" value="InterPro"/>
</dbReference>
<feature type="binding site" evidence="9">
    <location>
        <position position="69"/>
    </location>
    <ligand>
        <name>ATP</name>
        <dbReference type="ChEBI" id="CHEBI:30616"/>
    </ligand>
</feature>
<dbReference type="Gene3D" id="1.10.8.60">
    <property type="match status" value="1"/>
</dbReference>
<dbReference type="InterPro" id="IPR041445">
    <property type="entry name" value="AAA_lid_4"/>
</dbReference>
<dbReference type="SMART" id="SM00382">
    <property type="entry name" value="AAA"/>
    <property type="match status" value="1"/>
</dbReference>
<dbReference type="InterPro" id="IPR008823">
    <property type="entry name" value="RuvB_wg_C"/>
</dbReference>
<evidence type="ECO:0000256" key="8">
    <source>
        <dbReference type="ARBA" id="ARBA00023204"/>
    </source>
</evidence>
<comment type="caution">
    <text evidence="11">The sequence shown here is derived from an EMBL/GenBank/DDBJ whole genome shotgun (WGS) entry which is preliminary data.</text>
</comment>
<keyword evidence="1 9" id="KW-0963">Cytoplasm</keyword>
<evidence type="ECO:0000256" key="7">
    <source>
        <dbReference type="ARBA" id="ARBA00023172"/>
    </source>
</evidence>
<comment type="subcellular location">
    <subcellularLocation>
        <location evidence="9">Cytoplasm</location>
    </subcellularLocation>
</comment>
<evidence type="ECO:0000313" key="11">
    <source>
        <dbReference type="EMBL" id="OGY59387.1"/>
    </source>
</evidence>
<feature type="binding site" evidence="9">
    <location>
        <position position="68"/>
    </location>
    <ligand>
        <name>ATP</name>
        <dbReference type="ChEBI" id="CHEBI:30616"/>
    </ligand>
</feature>
<evidence type="ECO:0000256" key="9">
    <source>
        <dbReference type="HAMAP-Rule" id="MF_00016"/>
    </source>
</evidence>
<proteinExistence type="inferred from homology"/>
<protein>
    <recommendedName>
        <fullName evidence="9">Holliday junction branch migration complex subunit RuvB</fullName>
        <ecNumber evidence="9">3.6.4.-</ecNumber>
    </recommendedName>
</protein>